<proteinExistence type="predicted"/>
<organism evidence="1 2">
    <name type="scientific">Cylicostephanus goldi</name>
    <name type="common">Nematode worm</name>
    <dbReference type="NCBI Taxonomy" id="71465"/>
    <lineage>
        <taxon>Eukaryota</taxon>
        <taxon>Metazoa</taxon>
        <taxon>Ecdysozoa</taxon>
        <taxon>Nematoda</taxon>
        <taxon>Chromadorea</taxon>
        <taxon>Rhabditida</taxon>
        <taxon>Rhabditina</taxon>
        <taxon>Rhabditomorpha</taxon>
        <taxon>Strongyloidea</taxon>
        <taxon>Strongylidae</taxon>
        <taxon>Cylicostephanus</taxon>
    </lineage>
</organism>
<gene>
    <name evidence="1" type="ORF">CGOC_LOCUS13467</name>
</gene>
<evidence type="ECO:0000313" key="2">
    <source>
        <dbReference type="Proteomes" id="UP000271889"/>
    </source>
</evidence>
<dbReference type="OrthoDB" id="5846640at2759"/>
<dbReference type="EMBL" id="UYRV01131687">
    <property type="protein sequence ID" value="VDN37405.1"/>
    <property type="molecule type" value="Genomic_DNA"/>
</dbReference>
<name>A0A3P7N4U2_CYLGO</name>
<keyword evidence="2" id="KW-1185">Reference proteome</keyword>
<dbReference type="AlphaFoldDB" id="A0A3P7N4U2"/>
<reference evidence="1 2" key="1">
    <citation type="submission" date="2018-11" db="EMBL/GenBank/DDBJ databases">
        <authorList>
            <consortium name="Pathogen Informatics"/>
        </authorList>
    </citation>
    <scope>NUCLEOTIDE SEQUENCE [LARGE SCALE GENOMIC DNA]</scope>
</reference>
<evidence type="ECO:0000313" key="1">
    <source>
        <dbReference type="EMBL" id="VDN37405.1"/>
    </source>
</evidence>
<dbReference type="Proteomes" id="UP000271889">
    <property type="component" value="Unassembled WGS sequence"/>
</dbReference>
<protein>
    <submittedName>
        <fullName evidence="1">Uncharacterized protein</fullName>
    </submittedName>
</protein>
<sequence>MTISYSYGFRFVLNSSSDPQWFSRTLKEVDPNGTALSAHVGKYHSESEDFIRYQSFCFYNPDSEICRRMEDRVSEEHAVNERDVSAVRLLTSLPYSFCHNLINKLRQEVSLEDNRSLNGGRVNNPRKRL</sequence>
<accession>A0A3P7N4U2</accession>